<dbReference type="InterPro" id="IPR024175">
    <property type="entry name" value="Pept_S1A_C1r/C1S/mannan-bd"/>
</dbReference>
<proteinExistence type="inferred from homology"/>
<feature type="non-terminal residue" evidence="24">
    <location>
        <position position="1"/>
    </location>
</feature>
<keyword evidence="7" id="KW-0677">Repeat</keyword>
<evidence type="ECO:0000256" key="13">
    <source>
        <dbReference type="ARBA" id="ARBA00024195"/>
    </source>
</evidence>
<evidence type="ECO:0000313" key="24">
    <source>
        <dbReference type="EMBL" id="TWW79040.1"/>
    </source>
</evidence>
<evidence type="ECO:0000256" key="8">
    <source>
        <dbReference type="ARBA" id="ARBA00022801"/>
    </source>
</evidence>
<dbReference type="SMART" id="SM00032">
    <property type="entry name" value="CCP"/>
    <property type="match status" value="2"/>
</dbReference>
<evidence type="ECO:0000256" key="14">
    <source>
        <dbReference type="PIRSR" id="PIRSR001155-1"/>
    </source>
</evidence>
<evidence type="ECO:0000256" key="11">
    <source>
        <dbReference type="ARBA" id="ARBA00023157"/>
    </source>
</evidence>
<evidence type="ECO:0000256" key="19">
    <source>
        <dbReference type="PROSITE-ProRule" id="PRU00302"/>
    </source>
</evidence>
<evidence type="ECO:0000256" key="5">
    <source>
        <dbReference type="ARBA" id="ARBA00022723"/>
    </source>
</evidence>
<dbReference type="EMBL" id="RHFK02000002">
    <property type="protein sequence ID" value="TWW79040.1"/>
    <property type="molecule type" value="Genomic_DNA"/>
</dbReference>
<feature type="binding site" evidence="17">
    <location>
        <position position="233"/>
    </location>
    <ligand>
        <name>Ca(2+)</name>
        <dbReference type="ChEBI" id="CHEBI:29108"/>
        <label>3</label>
    </ligand>
</feature>
<comment type="caution">
    <text evidence="24">The sequence shown here is derived from an EMBL/GenBank/DDBJ whole genome shotgun (WGS) entry which is preliminary data.</text>
</comment>
<dbReference type="InterPro" id="IPR035914">
    <property type="entry name" value="Sperma_CUB_dom_sf"/>
</dbReference>
<feature type="active site" description="Charge relay system" evidence="14">
    <location>
        <position position="535"/>
    </location>
</feature>
<name>A0A5C6PL93_9TELE</name>
<dbReference type="SUPFAM" id="SSF50494">
    <property type="entry name" value="Trypsin-like serine proteases"/>
    <property type="match status" value="1"/>
</dbReference>
<dbReference type="GO" id="GO:0006956">
    <property type="term" value="P:complement activation"/>
    <property type="evidence" value="ECO:0007669"/>
    <property type="project" value="InterPro"/>
</dbReference>
<dbReference type="InterPro" id="IPR049883">
    <property type="entry name" value="NOTCH1_EGF-like"/>
</dbReference>
<dbReference type="Pfam" id="PF00089">
    <property type="entry name" value="Trypsin"/>
    <property type="match status" value="1"/>
</dbReference>
<keyword evidence="1" id="KW-0245">EGF-like domain</keyword>
<feature type="binding site" evidence="17">
    <location>
        <position position="67"/>
    </location>
    <ligand>
        <name>Ca(2+)</name>
        <dbReference type="ChEBI" id="CHEBI:29108"/>
        <label>1</label>
    </ligand>
</feature>
<dbReference type="InterPro" id="IPR018097">
    <property type="entry name" value="EGF_Ca-bd_CS"/>
</dbReference>
<sequence>SFFTFLMHLQLSLLLLLFSHLASSMLLGWVESPGYPRGYLPHASLNWSRCARKGHVISITLIHLDLEDSPNCENDAVKVLSNGRPLSILCGRKGFAELQSSVNPVLQSSPGGCLNLLFVSDFSNKKRHSGFRGFYTEQDFDECQDDSEAGCTQFCHNFVGGYYCSCRHGYHLKEDNHTCTVHCSEDLSGLRKGDISSPSWPAPYAMNADCLYTLSVEDHLQVELHFSEGFDVEQSTDGHCIDALMIQTPSGNLGSFCGLQPPPSPFLTHSSQVHIRFASDGFGTNKGFALRFRTRAKVCPAAVTPHSTATPRQPDYSQGQTVTVRCHQGHIANVQNSLSMTSEYVTTCQRTGNWFPSYACEPVDCGFPSIPEDGILQLVQPKTGKTVYKAQINFKCSSKYYTLEGDDTYTCNADGEWTSAGGNTEMPKCTEVCGKPDVHLMGTGRILGGTDANLGELPWQLLIKPPRKGGASLINDRWAVTAAHVVETKQEDALRIYGGLVNARSISNNEVVMESEKIIIHPNFASGSETNFDSDIALIKFKSRVNLGPNLIPICLPPANMSLVENELGTVSGWGITERQADGTLGTSYSLKYAHIGVYSLAKCNEVPSTPGGKRMVFTDNMFCAGAEGMDSCRQDSGGPFTTPMLGNGKGPFYLSGIVSWGSPCHERKYKGYYTKVKNYMDWIKKTIDDNS</sequence>
<keyword evidence="4" id="KW-0645">Protease</keyword>
<keyword evidence="6 20" id="KW-0732">Signal</keyword>
<dbReference type="FunFam" id="2.60.120.290:FF:000101">
    <property type="entry name" value="Complement component 1, s subcomponent"/>
    <property type="match status" value="1"/>
</dbReference>
<dbReference type="Pfam" id="PF07645">
    <property type="entry name" value="EGF_CA"/>
    <property type="match status" value="1"/>
</dbReference>
<dbReference type="FunFam" id="2.10.70.10:FF:000016">
    <property type="entry name" value="Mannan-binding lectin serine protease 1"/>
    <property type="match status" value="1"/>
</dbReference>
<feature type="binding site" evidence="17">
    <location>
        <position position="121"/>
    </location>
    <ligand>
        <name>Ca(2+)</name>
        <dbReference type="ChEBI" id="CHEBI:29108"/>
        <label>1</label>
    </ligand>
</feature>
<feature type="disulfide bond" evidence="15">
    <location>
        <begin position="151"/>
        <end position="164"/>
    </location>
</feature>
<dbReference type="Pfam" id="PF00084">
    <property type="entry name" value="Sushi"/>
    <property type="match status" value="1"/>
</dbReference>
<dbReference type="InterPro" id="IPR009003">
    <property type="entry name" value="Peptidase_S1_PA"/>
</dbReference>
<dbReference type="PROSITE" id="PS50923">
    <property type="entry name" value="SUSHI"/>
    <property type="match status" value="1"/>
</dbReference>
<dbReference type="PROSITE" id="PS01186">
    <property type="entry name" value="EGF_2"/>
    <property type="match status" value="1"/>
</dbReference>
<dbReference type="Gene3D" id="2.60.120.290">
    <property type="entry name" value="Spermadhesin, CUB domain"/>
    <property type="match status" value="2"/>
</dbReference>
<feature type="disulfide bond" evidence="15 18">
    <location>
        <begin position="183"/>
        <end position="210"/>
    </location>
</feature>
<feature type="domain" description="Sushi" evidence="23">
    <location>
        <begin position="363"/>
        <end position="431"/>
    </location>
</feature>
<reference evidence="24 25" key="1">
    <citation type="submission" date="2019-04" db="EMBL/GenBank/DDBJ databases">
        <title>Chromosome genome assembly for Takifugu flavidus.</title>
        <authorList>
            <person name="Xiao S."/>
        </authorList>
    </citation>
    <scope>NUCLEOTIDE SEQUENCE [LARGE SCALE GENOMIC DNA]</scope>
    <source>
        <strain evidence="24">HTHZ2018</strain>
        <tissue evidence="24">Muscle</tissue>
    </source>
</reference>
<evidence type="ECO:0000259" key="23">
    <source>
        <dbReference type="PROSITE" id="PS50923"/>
    </source>
</evidence>
<feature type="active site" description="Charge relay system" evidence="14">
    <location>
        <position position="484"/>
    </location>
</feature>
<dbReference type="GO" id="GO:0005509">
    <property type="term" value="F:calcium ion binding"/>
    <property type="evidence" value="ECO:0007669"/>
    <property type="project" value="InterPro"/>
</dbReference>
<feature type="domain" description="CUB" evidence="21">
    <location>
        <begin position="183"/>
        <end position="295"/>
    </location>
</feature>
<dbReference type="InterPro" id="IPR043504">
    <property type="entry name" value="Peptidase_S1_PA_chymotrypsin"/>
</dbReference>
<keyword evidence="3 19" id="KW-0768">Sushi</keyword>
<evidence type="ECO:0000256" key="6">
    <source>
        <dbReference type="ARBA" id="ARBA00022729"/>
    </source>
</evidence>
<evidence type="ECO:0000256" key="16">
    <source>
        <dbReference type="PIRSR" id="PIRSR001155-3"/>
    </source>
</evidence>
<feature type="binding site" evidence="17">
    <location>
        <position position="75"/>
    </location>
    <ligand>
        <name>Ca(2+)</name>
        <dbReference type="ChEBI" id="CHEBI:29108"/>
        <label>1</label>
    </ligand>
</feature>
<feature type="domain" description="Peptidase S1" evidence="22">
    <location>
        <begin position="446"/>
        <end position="689"/>
    </location>
</feature>
<dbReference type="SMART" id="SM00020">
    <property type="entry name" value="Tryp_SPc"/>
    <property type="match status" value="1"/>
</dbReference>
<dbReference type="CDD" id="cd00054">
    <property type="entry name" value="EGF_CA"/>
    <property type="match status" value="1"/>
</dbReference>
<feature type="binding site" evidence="17">
    <location>
        <position position="280"/>
    </location>
    <ligand>
        <name>Ca(2+)</name>
        <dbReference type="ChEBI" id="CHEBI:29108"/>
        <label>3</label>
    </ligand>
</feature>
<feature type="disulfide bond" evidence="15">
    <location>
        <begin position="326"/>
        <end position="360"/>
    </location>
</feature>
<feature type="disulfide bond" evidence="15">
    <location>
        <begin position="72"/>
        <end position="90"/>
    </location>
</feature>
<evidence type="ECO:0000256" key="2">
    <source>
        <dbReference type="ARBA" id="ARBA00022588"/>
    </source>
</evidence>
<keyword evidence="10" id="KW-0391">Immunity</keyword>
<evidence type="ECO:0000256" key="18">
    <source>
        <dbReference type="PROSITE-ProRule" id="PRU00059"/>
    </source>
</evidence>
<feature type="modified residue" description="Phosphoserine; by CK2" evidence="16">
    <location>
        <position position="196"/>
    </location>
</feature>
<feature type="disulfide bond" evidence="15">
    <location>
        <begin position="604"/>
        <end position="624"/>
    </location>
</feature>
<dbReference type="GO" id="GO:0045087">
    <property type="term" value="P:innate immune response"/>
    <property type="evidence" value="ECO:0007669"/>
    <property type="project" value="UniProtKB-KW"/>
</dbReference>
<dbReference type="PIRSF" id="PIRSF001155">
    <property type="entry name" value="C1r_C1s_MASP"/>
    <property type="match status" value="1"/>
</dbReference>
<dbReference type="SMART" id="SM00181">
    <property type="entry name" value="EGF"/>
    <property type="match status" value="1"/>
</dbReference>
<dbReference type="PANTHER" id="PTHR24255">
    <property type="entry name" value="COMPLEMENT COMPONENT 1, S SUBCOMPONENT-RELATED"/>
    <property type="match status" value="1"/>
</dbReference>
<dbReference type="Gene3D" id="2.40.10.10">
    <property type="entry name" value="Trypsin-like serine proteases"/>
    <property type="match status" value="2"/>
</dbReference>
<evidence type="ECO:0000256" key="9">
    <source>
        <dbReference type="ARBA" id="ARBA00022825"/>
    </source>
</evidence>
<evidence type="ECO:0000256" key="3">
    <source>
        <dbReference type="ARBA" id="ARBA00022659"/>
    </source>
</evidence>
<dbReference type="GO" id="GO:0072562">
    <property type="term" value="C:blood microparticle"/>
    <property type="evidence" value="ECO:0007669"/>
    <property type="project" value="TreeGrafter"/>
</dbReference>
<feature type="binding site" evidence="17">
    <location>
        <position position="142"/>
    </location>
    <ligand>
        <name>Ca(2+)</name>
        <dbReference type="ChEBI" id="CHEBI:29108"/>
        <label>2</label>
    </ligand>
</feature>
<comment type="caution">
    <text evidence="19">Lacks conserved residue(s) required for the propagation of feature annotation.</text>
</comment>
<evidence type="ECO:0000313" key="25">
    <source>
        <dbReference type="Proteomes" id="UP000324091"/>
    </source>
</evidence>
<accession>A0A5C6PL93</accession>
<comment type="similarity">
    <text evidence="13">Belongs to the peptidase S1 family. CLIP subfamily.</text>
</comment>
<keyword evidence="17" id="KW-0106">Calcium</keyword>
<feature type="disulfide bond" evidence="15">
    <location>
        <begin position="365"/>
        <end position="411"/>
    </location>
</feature>
<dbReference type="SUPFAM" id="SSF57196">
    <property type="entry name" value="EGF/Laminin"/>
    <property type="match status" value="1"/>
</dbReference>
<dbReference type="GO" id="GO:0031638">
    <property type="term" value="P:zymogen activation"/>
    <property type="evidence" value="ECO:0007669"/>
    <property type="project" value="TreeGrafter"/>
</dbReference>
<keyword evidence="9" id="KW-0720">Serine protease</keyword>
<dbReference type="GO" id="GO:0004252">
    <property type="term" value="F:serine-type endopeptidase activity"/>
    <property type="evidence" value="ECO:0007669"/>
    <property type="project" value="InterPro"/>
</dbReference>
<dbReference type="InterPro" id="IPR001254">
    <property type="entry name" value="Trypsin_dom"/>
</dbReference>
<keyword evidence="5 17" id="KW-0479">Metal-binding</keyword>
<feature type="active site" description="Charge relay system" evidence="14">
    <location>
        <position position="637"/>
    </location>
</feature>
<dbReference type="FunFam" id="2.40.10.10:FF:000002">
    <property type="entry name" value="Transmembrane protease serine"/>
    <property type="match status" value="1"/>
</dbReference>
<dbReference type="AlphaFoldDB" id="A0A5C6PL93"/>
<dbReference type="PROSITE" id="PS01180">
    <property type="entry name" value="CUB"/>
    <property type="match status" value="2"/>
</dbReference>
<keyword evidence="12 16" id="KW-0379">Hydroxylation</keyword>
<feature type="binding site" evidence="17">
    <location>
        <position position="161"/>
    </location>
    <ligand>
        <name>Ca(2+)</name>
        <dbReference type="ChEBI" id="CHEBI:29108"/>
        <label>2</label>
    </ligand>
</feature>
<dbReference type="InterPro" id="IPR000436">
    <property type="entry name" value="Sushi_SCR_CCP_dom"/>
</dbReference>
<dbReference type="SMART" id="SM00179">
    <property type="entry name" value="EGF_CA"/>
    <property type="match status" value="1"/>
</dbReference>
<feature type="binding site" evidence="17">
    <location>
        <position position="242"/>
    </location>
    <ligand>
        <name>Ca(2+)</name>
        <dbReference type="ChEBI" id="CHEBI:29108"/>
        <label>3</label>
    </ligand>
</feature>
<dbReference type="PROSITE" id="PS50240">
    <property type="entry name" value="TRYPSIN_DOM"/>
    <property type="match status" value="1"/>
</dbReference>
<feature type="binding site" evidence="17">
    <location>
        <position position="123"/>
    </location>
    <ligand>
        <name>Ca(2+)</name>
        <dbReference type="ChEBI" id="CHEBI:29108"/>
        <label>1</label>
    </ligand>
</feature>
<keyword evidence="25" id="KW-1185">Reference proteome</keyword>
<dbReference type="Proteomes" id="UP000324091">
    <property type="component" value="Chromosome 10"/>
</dbReference>
<evidence type="ECO:0000256" key="1">
    <source>
        <dbReference type="ARBA" id="ARBA00022536"/>
    </source>
</evidence>
<dbReference type="PRINTS" id="PR00722">
    <property type="entry name" value="CHYMOTRYPSIN"/>
</dbReference>
<keyword evidence="11 15" id="KW-1015">Disulfide bond</keyword>
<dbReference type="InterPro" id="IPR035976">
    <property type="entry name" value="Sushi/SCR/CCP_sf"/>
</dbReference>
<feature type="binding site" evidence="17">
    <location>
        <position position="139"/>
    </location>
    <ligand>
        <name>Ca(2+)</name>
        <dbReference type="ChEBI" id="CHEBI:29108"/>
        <label>2</label>
    </ligand>
</feature>
<evidence type="ECO:0000256" key="4">
    <source>
        <dbReference type="ARBA" id="ARBA00022670"/>
    </source>
</evidence>
<feature type="disulfide bond" evidence="15">
    <location>
        <begin position="396"/>
        <end position="429"/>
    </location>
</feature>
<dbReference type="PANTHER" id="PTHR24255:SF29">
    <property type="entry name" value="COMPLEMENT COMPONENT 1, S SUBCOMPONENT"/>
    <property type="match status" value="1"/>
</dbReference>
<feature type="modified residue" description="(3R)-3-hydroxyasparagine" evidence="16">
    <location>
        <position position="157"/>
    </location>
</feature>
<feature type="domain" description="CUB" evidence="21">
    <location>
        <begin position="17"/>
        <end position="138"/>
    </location>
</feature>
<feature type="disulfide bond" evidence="15">
    <location>
        <begin position="299"/>
        <end position="348"/>
    </location>
</feature>
<dbReference type="InterPro" id="IPR000859">
    <property type="entry name" value="CUB_dom"/>
</dbReference>
<organism evidence="24 25">
    <name type="scientific">Takifugu flavidus</name>
    <name type="common">sansaifugu</name>
    <dbReference type="NCBI Taxonomy" id="433684"/>
    <lineage>
        <taxon>Eukaryota</taxon>
        <taxon>Metazoa</taxon>
        <taxon>Chordata</taxon>
        <taxon>Craniata</taxon>
        <taxon>Vertebrata</taxon>
        <taxon>Euteleostomi</taxon>
        <taxon>Actinopterygii</taxon>
        <taxon>Neopterygii</taxon>
        <taxon>Teleostei</taxon>
        <taxon>Neoteleostei</taxon>
        <taxon>Acanthomorphata</taxon>
        <taxon>Eupercaria</taxon>
        <taxon>Tetraodontiformes</taxon>
        <taxon>Tetradontoidea</taxon>
        <taxon>Tetraodontidae</taxon>
        <taxon>Takifugu</taxon>
    </lineage>
</organism>
<feature type="signal peptide" evidence="20">
    <location>
        <begin position="1"/>
        <end position="24"/>
    </location>
</feature>
<keyword evidence="16" id="KW-0597">Phosphoprotein</keyword>
<dbReference type="FunFam" id="2.10.25.10:FF:000059">
    <property type="entry name" value="Mannan-binding lectin serine protease 1"/>
    <property type="match status" value="1"/>
</dbReference>
<dbReference type="InterPro" id="IPR000742">
    <property type="entry name" value="EGF"/>
</dbReference>
<dbReference type="InterPro" id="IPR001881">
    <property type="entry name" value="EGF-like_Ca-bd_dom"/>
</dbReference>
<comment type="PTM">
    <text evidence="16">The iron and 2-oxoglutarate dependent 3-hydroxylation of aspartate and asparagine is (R) stereospecific within EGF domains.</text>
</comment>
<feature type="binding site" evidence="17">
    <location>
        <position position="157"/>
    </location>
    <ligand>
        <name>Ca(2+)</name>
        <dbReference type="ChEBI" id="CHEBI:29108"/>
        <label>2</label>
    </ligand>
</feature>
<protein>
    <submittedName>
        <fullName evidence="24">Complement C1s subcomponent</fullName>
    </submittedName>
</protein>
<feature type="disulfide bond" description="Interchain (between heavy and light chains)" evidence="15">
    <location>
        <begin position="433"/>
        <end position="555"/>
    </location>
</feature>
<dbReference type="Pfam" id="PF00431">
    <property type="entry name" value="CUB"/>
    <property type="match status" value="2"/>
</dbReference>
<dbReference type="Gene3D" id="2.10.25.10">
    <property type="entry name" value="Laminin"/>
    <property type="match status" value="1"/>
</dbReference>
<dbReference type="Gene3D" id="2.10.70.10">
    <property type="entry name" value="Complement Module, domain 1"/>
    <property type="match status" value="2"/>
</dbReference>
<dbReference type="SMART" id="SM00042">
    <property type="entry name" value="CUB"/>
    <property type="match status" value="2"/>
</dbReference>
<dbReference type="SUPFAM" id="SSF57535">
    <property type="entry name" value="Complement control module/SCR domain"/>
    <property type="match status" value="2"/>
</dbReference>
<evidence type="ECO:0000256" key="7">
    <source>
        <dbReference type="ARBA" id="ARBA00022737"/>
    </source>
</evidence>
<evidence type="ECO:0000256" key="15">
    <source>
        <dbReference type="PIRSR" id="PIRSR001155-2"/>
    </source>
</evidence>
<keyword evidence="8" id="KW-0378">Hydrolase</keyword>
<dbReference type="SUPFAM" id="SSF49854">
    <property type="entry name" value="Spermadhesin, CUB domain"/>
    <property type="match status" value="2"/>
</dbReference>
<feature type="chain" id="PRO_5023016830" evidence="20">
    <location>
        <begin position="25"/>
        <end position="692"/>
    </location>
</feature>
<dbReference type="CDD" id="cd00033">
    <property type="entry name" value="CCP"/>
    <property type="match status" value="1"/>
</dbReference>
<keyword evidence="2" id="KW-0399">Innate immunity</keyword>
<dbReference type="InterPro" id="IPR001314">
    <property type="entry name" value="Peptidase_S1A"/>
</dbReference>
<evidence type="ECO:0000256" key="12">
    <source>
        <dbReference type="ARBA" id="ARBA00023278"/>
    </source>
</evidence>
<dbReference type="CDD" id="cd00190">
    <property type="entry name" value="Tryp_SPc"/>
    <property type="match status" value="1"/>
</dbReference>
<evidence type="ECO:0000256" key="17">
    <source>
        <dbReference type="PIRSR" id="PIRSR001155-4"/>
    </source>
</evidence>
<evidence type="ECO:0000259" key="21">
    <source>
        <dbReference type="PROSITE" id="PS01180"/>
    </source>
</evidence>
<feature type="disulfide bond" evidence="15 18">
    <location>
        <begin position="240"/>
        <end position="257"/>
    </location>
</feature>
<feature type="disulfide bond" evidence="15">
    <location>
        <begin position="633"/>
        <end position="665"/>
    </location>
</feature>
<evidence type="ECO:0000256" key="20">
    <source>
        <dbReference type="SAM" id="SignalP"/>
    </source>
</evidence>
<feature type="disulfide bond" evidence="15">
    <location>
        <begin position="166"/>
        <end position="179"/>
    </location>
</feature>
<gene>
    <name evidence="24" type="ORF">D4764_10G0000700</name>
</gene>
<evidence type="ECO:0000259" key="22">
    <source>
        <dbReference type="PROSITE" id="PS50240"/>
    </source>
</evidence>
<dbReference type="PROSITE" id="PS01187">
    <property type="entry name" value="EGF_CA"/>
    <property type="match status" value="1"/>
</dbReference>
<dbReference type="CDD" id="cd00041">
    <property type="entry name" value="CUB"/>
    <property type="match status" value="2"/>
</dbReference>
<evidence type="ECO:0000256" key="10">
    <source>
        <dbReference type="ARBA" id="ARBA00022859"/>
    </source>
</evidence>
<feature type="disulfide bond" evidence="15">
    <location>
        <begin position="143"/>
        <end position="155"/>
    </location>
</feature>